<dbReference type="PATRIC" id="fig|218284.4.peg.3467"/>
<evidence type="ECO:0000256" key="1">
    <source>
        <dbReference type="ARBA" id="ARBA00022605"/>
    </source>
</evidence>
<keyword evidence="7" id="KW-0460">Magnesium</keyword>
<keyword evidence="5 7" id="KW-0067">ATP-binding</keyword>
<comment type="subcellular location">
    <subcellularLocation>
        <location evidence="7">Cytoplasm</location>
    </subcellularLocation>
</comment>
<reference evidence="8 9" key="1">
    <citation type="submission" date="2015-08" db="EMBL/GenBank/DDBJ databases">
        <title>Draft Genome Sequence of Bacillus vietnamensis UCD-SED5.</title>
        <authorList>
            <person name="Lee R.D."/>
            <person name="Jospin G."/>
            <person name="Lang J.M."/>
            <person name="Coil D.A."/>
            <person name="Eisen J.A."/>
        </authorList>
    </citation>
    <scope>NUCLEOTIDE SEQUENCE [LARGE SCALE GENOMIC DNA]</scope>
    <source>
        <strain evidence="8 9">UCD-SED5</strain>
    </source>
</reference>
<comment type="pathway">
    <text evidence="7">Metabolic intermediate biosynthesis; chorismate biosynthesis; chorismate from D-erythrose 4-phosphate and phosphoenolpyruvate: step 5/7.</text>
</comment>
<dbReference type="Proteomes" id="UP000050398">
    <property type="component" value="Unassembled WGS sequence"/>
</dbReference>
<dbReference type="GO" id="GO:0000287">
    <property type="term" value="F:magnesium ion binding"/>
    <property type="evidence" value="ECO:0007669"/>
    <property type="project" value="UniProtKB-UniRule"/>
</dbReference>
<evidence type="ECO:0000256" key="3">
    <source>
        <dbReference type="ARBA" id="ARBA00022741"/>
    </source>
</evidence>
<evidence type="ECO:0000256" key="4">
    <source>
        <dbReference type="ARBA" id="ARBA00022777"/>
    </source>
</evidence>
<feature type="binding site" evidence="7">
    <location>
        <position position="116"/>
    </location>
    <ligand>
        <name>ATP</name>
        <dbReference type="ChEBI" id="CHEBI:30616"/>
    </ligand>
</feature>
<dbReference type="EMBL" id="LIXZ01000006">
    <property type="protein sequence ID" value="KPL59615.1"/>
    <property type="molecule type" value="Genomic_DNA"/>
</dbReference>
<comment type="subunit">
    <text evidence="7">Monomer.</text>
</comment>
<dbReference type="CDD" id="cd00464">
    <property type="entry name" value="SK"/>
    <property type="match status" value="1"/>
</dbReference>
<dbReference type="GO" id="GO:0005829">
    <property type="term" value="C:cytosol"/>
    <property type="evidence" value="ECO:0007669"/>
    <property type="project" value="TreeGrafter"/>
</dbReference>
<accession>A0A0P6W2M4</accession>
<dbReference type="PANTHER" id="PTHR21087:SF16">
    <property type="entry name" value="SHIKIMATE KINASE 1, CHLOROPLASTIC"/>
    <property type="match status" value="1"/>
</dbReference>
<comment type="cofactor">
    <cofactor evidence="7">
        <name>Mg(2+)</name>
        <dbReference type="ChEBI" id="CHEBI:18420"/>
    </cofactor>
    <text evidence="7">Binds 1 Mg(2+) ion per subunit.</text>
</comment>
<feature type="binding site" evidence="7">
    <location>
        <position position="57"/>
    </location>
    <ligand>
        <name>substrate</name>
    </ligand>
</feature>
<keyword evidence="7" id="KW-0479">Metal-binding</keyword>
<keyword evidence="4 7" id="KW-0418">Kinase</keyword>
<proteinExistence type="inferred from homology"/>
<dbReference type="GO" id="GO:0004765">
    <property type="term" value="F:shikimate kinase activity"/>
    <property type="evidence" value="ECO:0007669"/>
    <property type="project" value="UniProtKB-UniRule"/>
</dbReference>
<dbReference type="InterPro" id="IPR031322">
    <property type="entry name" value="Shikimate/glucono_kinase"/>
</dbReference>
<name>A0A0P6W2M4_9BACI</name>
<evidence type="ECO:0000313" key="9">
    <source>
        <dbReference type="Proteomes" id="UP000050398"/>
    </source>
</evidence>
<feature type="binding site" evidence="7">
    <location>
        <begin position="11"/>
        <end position="16"/>
    </location>
    <ligand>
        <name>ATP</name>
        <dbReference type="ChEBI" id="CHEBI:30616"/>
    </ligand>
</feature>
<dbReference type="UniPathway" id="UPA00053">
    <property type="reaction ID" value="UER00088"/>
</dbReference>
<evidence type="ECO:0000256" key="5">
    <source>
        <dbReference type="ARBA" id="ARBA00022840"/>
    </source>
</evidence>
<dbReference type="OrthoDB" id="9800332at2"/>
<feature type="binding site" evidence="7">
    <location>
        <position position="33"/>
    </location>
    <ligand>
        <name>substrate</name>
    </ligand>
</feature>
<dbReference type="Gene3D" id="3.40.50.300">
    <property type="entry name" value="P-loop containing nucleotide triphosphate hydrolases"/>
    <property type="match status" value="1"/>
</dbReference>
<feature type="binding site" evidence="7">
    <location>
        <position position="15"/>
    </location>
    <ligand>
        <name>Mg(2+)</name>
        <dbReference type="ChEBI" id="CHEBI:18420"/>
    </ligand>
</feature>
<gene>
    <name evidence="7" type="primary">aroK</name>
    <name evidence="8" type="ORF">AM506_09080</name>
</gene>
<dbReference type="GO" id="GO:0008652">
    <property type="term" value="P:amino acid biosynthetic process"/>
    <property type="evidence" value="ECO:0007669"/>
    <property type="project" value="UniProtKB-KW"/>
</dbReference>
<comment type="caution">
    <text evidence="8">The sequence shown here is derived from an EMBL/GenBank/DDBJ whole genome shotgun (WGS) entry which is preliminary data.</text>
</comment>
<protein>
    <recommendedName>
        <fullName evidence="7">Shikimate kinase</fullName>
        <shortName evidence="7">SK</shortName>
        <ecNumber evidence="7">2.7.1.71</ecNumber>
    </recommendedName>
</protein>
<dbReference type="InterPro" id="IPR000623">
    <property type="entry name" value="Shikimate_kinase/TSH1"/>
</dbReference>
<dbReference type="PRINTS" id="PR01100">
    <property type="entry name" value="SHIKIMTKNASE"/>
</dbReference>
<comment type="caution">
    <text evidence="7">Lacks conserved residue(s) required for the propagation of feature annotation.</text>
</comment>
<keyword evidence="1 7" id="KW-0028">Amino-acid biosynthesis</keyword>
<feature type="binding site" evidence="7">
    <location>
        <position position="78"/>
    </location>
    <ligand>
        <name>substrate</name>
    </ligand>
</feature>
<keyword evidence="2 7" id="KW-0808">Transferase</keyword>
<feature type="binding site" evidence="7">
    <location>
        <position position="134"/>
    </location>
    <ligand>
        <name>substrate</name>
    </ligand>
</feature>
<dbReference type="PANTHER" id="PTHR21087">
    <property type="entry name" value="SHIKIMATE KINASE"/>
    <property type="match status" value="1"/>
</dbReference>
<dbReference type="RefSeq" id="WP_060672190.1">
    <property type="nucleotide sequence ID" value="NZ_LIXZ01000006.1"/>
</dbReference>
<dbReference type="SUPFAM" id="SSF52540">
    <property type="entry name" value="P-loop containing nucleoside triphosphate hydrolases"/>
    <property type="match status" value="1"/>
</dbReference>
<sequence>MKPIFFIGFMGVGKTTIGKRIGDVLNLPVIDMDHYIENKERKTIKDIFHQHGESYFRDLETRVLLELESEEAIITTGGGVVERKRNRDILGQNGSVFHLTCSFDALWERLEGDEDRPLVQKNSKDKLSALFERRFPLYEEGSSVTIQTDEKSVDEVVQAILPYIKS</sequence>
<comment type="catalytic activity">
    <reaction evidence="7">
        <text>shikimate + ATP = 3-phosphoshikimate + ADP + H(+)</text>
        <dbReference type="Rhea" id="RHEA:13121"/>
        <dbReference type="ChEBI" id="CHEBI:15378"/>
        <dbReference type="ChEBI" id="CHEBI:30616"/>
        <dbReference type="ChEBI" id="CHEBI:36208"/>
        <dbReference type="ChEBI" id="CHEBI:145989"/>
        <dbReference type="ChEBI" id="CHEBI:456216"/>
        <dbReference type="EC" id="2.7.1.71"/>
    </reaction>
</comment>
<dbReference type="InterPro" id="IPR027417">
    <property type="entry name" value="P-loop_NTPase"/>
</dbReference>
<dbReference type="HAMAP" id="MF_00109">
    <property type="entry name" value="Shikimate_kinase"/>
    <property type="match status" value="1"/>
</dbReference>
<dbReference type="AlphaFoldDB" id="A0A0P6W2M4"/>
<comment type="similarity">
    <text evidence="7">Belongs to the shikimate kinase family.</text>
</comment>
<organism evidence="8 9">
    <name type="scientific">Rossellomorea vietnamensis</name>
    <dbReference type="NCBI Taxonomy" id="218284"/>
    <lineage>
        <taxon>Bacteria</taxon>
        <taxon>Bacillati</taxon>
        <taxon>Bacillota</taxon>
        <taxon>Bacilli</taxon>
        <taxon>Bacillales</taxon>
        <taxon>Bacillaceae</taxon>
        <taxon>Rossellomorea</taxon>
    </lineage>
</organism>
<evidence type="ECO:0000256" key="2">
    <source>
        <dbReference type="ARBA" id="ARBA00022679"/>
    </source>
</evidence>
<dbReference type="GO" id="GO:0009423">
    <property type="term" value="P:chorismate biosynthetic process"/>
    <property type="evidence" value="ECO:0007669"/>
    <property type="project" value="UniProtKB-UniRule"/>
</dbReference>
<dbReference type="EC" id="2.7.1.71" evidence="7"/>
<keyword evidence="6 7" id="KW-0057">Aromatic amino acid biosynthesis</keyword>
<dbReference type="GO" id="GO:0005524">
    <property type="term" value="F:ATP binding"/>
    <property type="evidence" value="ECO:0007669"/>
    <property type="project" value="UniProtKB-UniRule"/>
</dbReference>
<keyword evidence="3 7" id="KW-0547">Nucleotide-binding</keyword>
<dbReference type="GO" id="GO:0009073">
    <property type="term" value="P:aromatic amino acid family biosynthetic process"/>
    <property type="evidence" value="ECO:0007669"/>
    <property type="project" value="UniProtKB-KW"/>
</dbReference>
<dbReference type="Pfam" id="PF01202">
    <property type="entry name" value="SKI"/>
    <property type="match status" value="1"/>
</dbReference>
<evidence type="ECO:0000256" key="7">
    <source>
        <dbReference type="HAMAP-Rule" id="MF_00109"/>
    </source>
</evidence>
<comment type="function">
    <text evidence="7">Catalyzes the specific phosphorylation of the 3-hydroxyl group of shikimic acid using ATP as a cosubstrate.</text>
</comment>
<evidence type="ECO:0000256" key="6">
    <source>
        <dbReference type="ARBA" id="ARBA00023141"/>
    </source>
</evidence>
<evidence type="ECO:0000313" key="8">
    <source>
        <dbReference type="EMBL" id="KPL59615.1"/>
    </source>
</evidence>
<keyword evidence="7" id="KW-0963">Cytoplasm</keyword>